<keyword evidence="7" id="KW-1185">Reference proteome</keyword>
<keyword evidence="3" id="KW-0539">Nucleus</keyword>
<feature type="compositionally biased region" description="Acidic residues" evidence="4">
    <location>
        <begin position="537"/>
        <end position="548"/>
    </location>
</feature>
<feature type="compositionally biased region" description="Basic and acidic residues" evidence="4">
    <location>
        <begin position="90"/>
        <end position="107"/>
    </location>
</feature>
<evidence type="ECO:0000256" key="2">
    <source>
        <dbReference type="ARBA" id="ARBA00006856"/>
    </source>
</evidence>
<dbReference type="GO" id="GO:0005730">
    <property type="term" value="C:nucleolus"/>
    <property type="evidence" value="ECO:0007669"/>
    <property type="project" value="UniProtKB-SubCell"/>
</dbReference>
<evidence type="ECO:0000313" key="6">
    <source>
        <dbReference type="EMBL" id="CDO54910.1"/>
    </source>
</evidence>
<comment type="similarity">
    <text evidence="2">Belongs to the CWC22 family.</text>
</comment>
<dbReference type="AlphaFoldDB" id="A0A0J9XBM9"/>
<gene>
    <name evidence="6" type="ORF">BN980_GECA09s01132g</name>
</gene>
<reference evidence="6" key="1">
    <citation type="submission" date="2014-03" db="EMBL/GenBank/DDBJ databases">
        <authorList>
            <person name="Casaregola S."/>
        </authorList>
    </citation>
    <scope>NUCLEOTIDE SEQUENCE [LARGE SCALE GENOMIC DNA]</scope>
    <source>
        <strain evidence="6">CLIB 918</strain>
    </source>
</reference>
<dbReference type="Gene3D" id="1.25.40.180">
    <property type="match status" value="1"/>
</dbReference>
<feature type="compositionally biased region" description="Basic and acidic residues" evidence="4">
    <location>
        <begin position="21"/>
        <end position="32"/>
    </location>
</feature>
<dbReference type="InterPro" id="IPR050781">
    <property type="entry name" value="CWC22_splicing_factor"/>
</dbReference>
<feature type="compositionally biased region" description="Basic and acidic residues" evidence="4">
    <location>
        <begin position="124"/>
        <end position="133"/>
    </location>
</feature>
<protein>
    <submittedName>
        <fullName evidence="6">Similar to Saccharomyces cerevisiae YLR336C SGD1 Essential nuclear protein, required for biogenesis of the small ribosomal subunit</fullName>
    </submittedName>
</protein>
<feature type="compositionally biased region" description="Basic and acidic residues" evidence="4">
    <location>
        <begin position="45"/>
        <end position="60"/>
    </location>
</feature>
<dbReference type="PROSITE" id="PS51366">
    <property type="entry name" value="MI"/>
    <property type="match status" value="1"/>
</dbReference>
<dbReference type="STRING" id="1173061.A0A0J9XBM9"/>
<feature type="compositionally biased region" description="Acidic residues" evidence="4">
    <location>
        <begin position="999"/>
        <end position="1013"/>
    </location>
</feature>
<organism evidence="6 7">
    <name type="scientific">Geotrichum candidum</name>
    <name type="common">Oospora lactis</name>
    <name type="synonym">Dipodascus geotrichum</name>
    <dbReference type="NCBI Taxonomy" id="1173061"/>
    <lineage>
        <taxon>Eukaryota</taxon>
        <taxon>Fungi</taxon>
        <taxon>Dikarya</taxon>
        <taxon>Ascomycota</taxon>
        <taxon>Saccharomycotina</taxon>
        <taxon>Dipodascomycetes</taxon>
        <taxon>Dipodascales</taxon>
        <taxon>Dipodascaceae</taxon>
        <taxon>Geotrichum</taxon>
    </lineage>
</organism>
<dbReference type="Proteomes" id="UP000242525">
    <property type="component" value="Unassembled WGS sequence"/>
</dbReference>
<evidence type="ECO:0000256" key="3">
    <source>
        <dbReference type="ARBA" id="ARBA00023242"/>
    </source>
</evidence>
<dbReference type="InterPro" id="IPR003890">
    <property type="entry name" value="MIF4G-like_typ-3"/>
</dbReference>
<feature type="compositionally biased region" description="Basic and acidic residues" evidence="4">
    <location>
        <begin position="364"/>
        <end position="395"/>
    </location>
</feature>
<sequence>MAPPNKQKKSIAIPGQILDELADRNEKDDSRFHITSSTHKRKREVNKLSRKDLRKQERESKKQKRVAAKIESHQHQEKPKTKTNPKVKAKATEKKSVAVKKSSDNVKKVKKAVSFTDSEVFDFDSKMAPEHRIGKAKKAALTKPVVDDYSDDENDFNGFSEDDEIDSDDFDDDDDFDNFDDDFDDKDDDDSQSAEDVMAALKAAKDKKKKQQAPQTADDVMAALKAAKEKKKAASAKQPQTADDVMAALKAAKEKKNSSKKPETADEVMAALKAAKEKKKAGNKQPQTAEETMAALKAAKDKKKSKEPQTADEVMEALKAAKANQKQNKGKTAEKLVAAGDKKKTKSEPKKPEPKKTGRSLADLLKERSRGGDTPAKDKKKSDAVLSEQDKEMMKKDEEDIAYYAKMLGMKSKDAKLPGGDEEGDDGLDNLLDGLDLDFGDGYNHLKSEGEGNFNEDDDVPDLVDESEDENEFDEEMDTAEGLPFSSDDEINSDDFDSDVDLASDEEMEDGDENASDGDEVDDESQNEEITGFSSDDTIDSDDFDSDDDTPKQKENPYVAPVAAGKYVPPSVRKRLEAANGTSESEEVAKLHRIIKGHFNKLTEANIGTIVGELNRLYLNYPRQRVTAAITDIVIDSTSLQGTLLDSFLMVHATLITALYKTSGVEFGAHFLQTLVETFDKHYQAAMTDSENDTKTVGKVANNLLALLAELYSFQFISCKLVYDLIRVLLEGEVHEAQTELLLKLIRSSGSQLRSDDPAALKDIIYQLQLSVSKTDPNSINARTKFLVETISELKNNRQKHRAGGVSETTSALKTRMKKFLGTIQGKMSEPLRVSLDDIRNVETKGKWWLVGSAWRNVNKSGADDASGNGAASNNDEDNVDMEAMEDILENAEPDWMELARQQRMNTDIRRAIFVALMSSEDYVDACDRLQRLKLKSKQEREIPRVLLHCLCSEEVYNPFYAVVATRLCGNQRSIRKTFQFALWDFLSDLEASKGGAQGDDDEAEDSDEDPEERIERLKRRGDRAETEELTDDQKLRKAVHMARLYAYFTAQGVTSLDILKTANFLAPSSETQIFLELYFITLFTQLAKKNGNGVGMAGSAQPQKSRKMSFGEAMFQPQGASRMDERGLVEVLTKTSKTDNATALLKKIKFFLQKKLLKSSAIGKKKSQREKVEWGVDTTVDLIEELQLKYGL</sequence>
<feature type="compositionally biased region" description="Basic and acidic residues" evidence="4">
    <location>
        <begin position="68"/>
        <end position="80"/>
    </location>
</feature>
<dbReference type="SMART" id="SM00543">
    <property type="entry name" value="MIF4G"/>
    <property type="match status" value="1"/>
</dbReference>
<accession>A0A0J9XBM9</accession>
<dbReference type="EMBL" id="CCBN010000009">
    <property type="protein sequence ID" value="CDO54910.1"/>
    <property type="molecule type" value="Genomic_DNA"/>
</dbReference>
<evidence type="ECO:0000259" key="5">
    <source>
        <dbReference type="PROSITE" id="PS51366"/>
    </source>
</evidence>
<feature type="compositionally biased region" description="Basic and acidic residues" evidence="4">
    <location>
        <begin position="251"/>
        <end position="264"/>
    </location>
</feature>
<dbReference type="GO" id="GO:0003723">
    <property type="term" value="F:RNA binding"/>
    <property type="evidence" value="ECO:0007669"/>
    <property type="project" value="InterPro"/>
</dbReference>
<dbReference type="Pfam" id="PF02847">
    <property type="entry name" value="MA3"/>
    <property type="match status" value="1"/>
</dbReference>
<evidence type="ECO:0000256" key="4">
    <source>
        <dbReference type="SAM" id="MobiDB-lite"/>
    </source>
</evidence>
<dbReference type="PANTHER" id="PTHR18034:SF4">
    <property type="entry name" value="NUCLEOLAR MIF4G DOMAIN-CONTAINING PROTEIN 1"/>
    <property type="match status" value="1"/>
</dbReference>
<dbReference type="InterPro" id="IPR016024">
    <property type="entry name" value="ARM-type_fold"/>
</dbReference>
<feature type="compositionally biased region" description="Low complexity" evidence="4">
    <location>
        <begin position="212"/>
        <end position="225"/>
    </location>
</feature>
<dbReference type="SUPFAM" id="SSF48371">
    <property type="entry name" value="ARM repeat"/>
    <property type="match status" value="1"/>
</dbReference>
<name>A0A0J9XBM9_GEOCN</name>
<dbReference type="SMART" id="SM00544">
    <property type="entry name" value="MA3"/>
    <property type="match status" value="1"/>
</dbReference>
<dbReference type="Pfam" id="PF02854">
    <property type="entry name" value="MIF4G"/>
    <property type="match status" value="1"/>
</dbReference>
<feature type="compositionally biased region" description="Basic and acidic residues" evidence="4">
    <location>
        <begin position="340"/>
        <end position="356"/>
    </location>
</feature>
<feature type="compositionally biased region" description="Acidic residues" evidence="4">
    <location>
        <begin position="454"/>
        <end position="479"/>
    </location>
</feature>
<feature type="compositionally biased region" description="Acidic residues" evidence="4">
    <location>
        <begin position="148"/>
        <end position="193"/>
    </location>
</feature>
<feature type="region of interest" description="Disordered" evidence="4">
    <location>
        <begin position="124"/>
        <end position="395"/>
    </location>
</feature>
<feature type="compositionally biased region" description="Low complexity" evidence="4">
    <location>
        <begin position="317"/>
        <end position="327"/>
    </location>
</feature>
<comment type="subcellular location">
    <subcellularLocation>
        <location evidence="1">Nucleus</location>
        <location evidence="1">Nucleolus</location>
    </subcellularLocation>
</comment>
<evidence type="ECO:0000256" key="1">
    <source>
        <dbReference type="ARBA" id="ARBA00004604"/>
    </source>
</evidence>
<dbReference type="GO" id="GO:0042274">
    <property type="term" value="P:ribosomal small subunit biogenesis"/>
    <property type="evidence" value="ECO:0007669"/>
    <property type="project" value="TreeGrafter"/>
</dbReference>
<evidence type="ECO:0000313" key="7">
    <source>
        <dbReference type="Proteomes" id="UP000242525"/>
    </source>
</evidence>
<dbReference type="PANTHER" id="PTHR18034">
    <property type="entry name" value="CELL CYCLE CONTROL PROTEIN CWF22-RELATED"/>
    <property type="match status" value="1"/>
</dbReference>
<feature type="region of interest" description="Disordered" evidence="4">
    <location>
        <begin position="439"/>
        <end position="564"/>
    </location>
</feature>
<proteinExistence type="inferred from homology"/>
<comment type="caution">
    <text evidence="6">The sequence shown here is derived from an EMBL/GenBank/DDBJ whole genome shotgun (WGS) entry which is preliminary data.</text>
</comment>
<feature type="region of interest" description="Disordered" evidence="4">
    <location>
        <begin position="21"/>
        <end position="108"/>
    </location>
</feature>
<feature type="compositionally biased region" description="Acidic residues" evidence="4">
    <location>
        <begin position="487"/>
        <end position="527"/>
    </location>
</feature>
<feature type="domain" description="MI" evidence="5">
    <location>
        <begin position="908"/>
        <end position="1065"/>
    </location>
</feature>
<feature type="region of interest" description="Disordered" evidence="4">
    <location>
        <begin position="994"/>
        <end position="1031"/>
    </location>
</feature>
<dbReference type="InterPro" id="IPR003891">
    <property type="entry name" value="Initiation_fac_eIF4g_MI"/>
</dbReference>
<dbReference type="OrthoDB" id="361797at2759"/>